<dbReference type="InterPro" id="IPR036388">
    <property type="entry name" value="WH-like_DNA-bd_sf"/>
</dbReference>
<proteinExistence type="predicted"/>
<dbReference type="AlphaFoldDB" id="A0AB33IT25"/>
<organism evidence="7">
    <name type="scientific">Prevotella sp. GTC17253</name>
    <dbReference type="NCBI Taxonomy" id="3236793"/>
    <lineage>
        <taxon>Bacteria</taxon>
        <taxon>Pseudomonadati</taxon>
        <taxon>Bacteroidota</taxon>
        <taxon>Bacteroidia</taxon>
        <taxon>Bacteroidales</taxon>
        <taxon>Prevotellaceae</taxon>
        <taxon>Prevotella</taxon>
    </lineage>
</organism>
<reference evidence="7" key="1">
    <citation type="submission" date="2024-07" db="EMBL/GenBank/DDBJ databases">
        <title>Complete genome sequence of Prevotella sp. YM-2024 GTC17253.</title>
        <authorList>
            <person name="Hayashi M."/>
            <person name="Muto Y."/>
            <person name="Tanaka K."/>
            <person name="Niwa H."/>
        </authorList>
    </citation>
    <scope>NUCLEOTIDE SEQUENCE</scope>
    <source>
        <strain evidence="7">GTC17253</strain>
    </source>
</reference>
<dbReference type="GO" id="GO:0005737">
    <property type="term" value="C:cytoplasm"/>
    <property type="evidence" value="ECO:0007669"/>
    <property type="project" value="UniProtKB-SubCell"/>
</dbReference>
<dbReference type="PANTHER" id="PTHR33164">
    <property type="entry name" value="TRANSCRIPTIONAL REGULATOR, MARR FAMILY"/>
    <property type="match status" value="1"/>
</dbReference>
<feature type="domain" description="HTH marR-type" evidence="6">
    <location>
        <begin position="9"/>
        <end position="142"/>
    </location>
</feature>
<dbReference type="SUPFAM" id="SSF46785">
    <property type="entry name" value="Winged helix' DNA-binding domain"/>
    <property type="match status" value="1"/>
</dbReference>
<keyword evidence="2" id="KW-0963">Cytoplasm</keyword>
<dbReference type="PANTHER" id="PTHR33164:SF5">
    <property type="entry name" value="ORGANIC HYDROPEROXIDE RESISTANCE TRANSCRIPTIONAL REGULATOR"/>
    <property type="match status" value="1"/>
</dbReference>
<name>A0AB33IT25_9BACT</name>
<evidence type="ECO:0000256" key="2">
    <source>
        <dbReference type="ARBA" id="ARBA00022490"/>
    </source>
</evidence>
<evidence type="ECO:0000256" key="4">
    <source>
        <dbReference type="ARBA" id="ARBA00023125"/>
    </source>
</evidence>
<comment type="subcellular location">
    <subcellularLocation>
        <location evidence="1">Cytoplasm</location>
    </subcellularLocation>
</comment>
<dbReference type="PROSITE" id="PS50995">
    <property type="entry name" value="HTH_MARR_2"/>
    <property type="match status" value="1"/>
</dbReference>
<dbReference type="Pfam" id="PF22381">
    <property type="entry name" value="Staph_reg_Sar_Rot"/>
    <property type="match status" value="1"/>
</dbReference>
<dbReference type="EMBL" id="AP035785">
    <property type="protein sequence ID" value="BFO71138.1"/>
    <property type="molecule type" value="Genomic_DNA"/>
</dbReference>
<keyword evidence="5" id="KW-0804">Transcription</keyword>
<keyword evidence="3" id="KW-0805">Transcription regulation</keyword>
<keyword evidence="4" id="KW-0238">DNA-binding</keyword>
<dbReference type="InterPro" id="IPR036390">
    <property type="entry name" value="WH_DNA-bd_sf"/>
</dbReference>
<accession>A0AB33IT25</accession>
<sequence>MAYEQLKLKNQVCFRLYTASRLIIQAYEPFFKQLGITYTQYLVLMVLWEQDNQPVNDIAKKLVLETNTVTPLIQRMEKLDLVVRTVGPVDHRQKIVSLTKKGKTMQDECKDFPGCLINIFNTYDISMDELMALSEQLDRFINPILDHRKSEVAEENTK</sequence>
<dbReference type="SMART" id="SM00347">
    <property type="entry name" value="HTH_MARR"/>
    <property type="match status" value="1"/>
</dbReference>
<evidence type="ECO:0000256" key="5">
    <source>
        <dbReference type="ARBA" id="ARBA00023163"/>
    </source>
</evidence>
<evidence type="ECO:0000256" key="3">
    <source>
        <dbReference type="ARBA" id="ARBA00023015"/>
    </source>
</evidence>
<gene>
    <name evidence="7" type="ORF">GTC17253_11040</name>
</gene>
<dbReference type="InterPro" id="IPR000835">
    <property type="entry name" value="HTH_MarR-typ"/>
</dbReference>
<evidence type="ECO:0000313" key="7">
    <source>
        <dbReference type="EMBL" id="BFO71138.1"/>
    </source>
</evidence>
<dbReference type="Gene3D" id="1.10.10.10">
    <property type="entry name" value="Winged helix-like DNA-binding domain superfamily/Winged helix DNA-binding domain"/>
    <property type="match status" value="1"/>
</dbReference>
<dbReference type="InterPro" id="IPR039422">
    <property type="entry name" value="MarR/SlyA-like"/>
</dbReference>
<dbReference type="GO" id="GO:0006950">
    <property type="term" value="P:response to stress"/>
    <property type="evidence" value="ECO:0007669"/>
    <property type="project" value="TreeGrafter"/>
</dbReference>
<evidence type="ECO:0000256" key="1">
    <source>
        <dbReference type="ARBA" id="ARBA00004496"/>
    </source>
</evidence>
<evidence type="ECO:0000259" key="6">
    <source>
        <dbReference type="PROSITE" id="PS50995"/>
    </source>
</evidence>
<protein>
    <submittedName>
        <fullName evidence="7">MarR family transcriptional regulator</fullName>
    </submittedName>
</protein>
<dbReference type="InterPro" id="IPR055166">
    <property type="entry name" value="Transc_reg_Sar_Rot_HTH"/>
</dbReference>
<dbReference type="GO" id="GO:0003700">
    <property type="term" value="F:DNA-binding transcription factor activity"/>
    <property type="evidence" value="ECO:0007669"/>
    <property type="project" value="InterPro"/>
</dbReference>